<evidence type="ECO:0000313" key="1">
    <source>
        <dbReference type="EMBL" id="SBS62203.1"/>
    </source>
</evidence>
<dbReference type="Proteomes" id="UP000092876">
    <property type="component" value="Unassembled WGS sequence"/>
</dbReference>
<name>A0A1C3ILA7_9VIBR</name>
<protein>
    <submittedName>
        <fullName evidence="1">Uncharacterized protein</fullName>
    </submittedName>
</protein>
<gene>
    <name evidence="1" type="ORF">VAT7223_01031</name>
</gene>
<organism evidence="1 2">
    <name type="scientific">Vibrio atlanticus</name>
    <dbReference type="NCBI Taxonomy" id="693153"/>
    <lineage>
        <taxon>Bacteria</taxon>
        <taxon>Pseudomonadati</taxon>
        <taxon>Pseudomonadota</taxon>
        <taxon>Gammaproteobacteria</taxon>
        <taxon>Vibrionales</taxon>
        <taxon>Vibrionaceae</taxon>
        <taxon>Vibrio</taxon>
    </lineage>
</organism>
<dbReference type="EMBL" id="FLQP01000016">
    <property type="protein sequence ID" value="SBS62203.1"/>
    <property type="molecule type" value="Genomic_DNA"/>
</dbReference>
<sequence length="436" mass="47293">MTSVKPQVGVATLLMTSVLVLSALIVTLGTYRSVFHQIKVAQNEVQVRKAHWLAEAGLECGFTHIAENDLTAIPNDLMNYCQQSKVLTLKSDNLTSNILASSTHYLSLNKEISFNNSSGLGAMQTNSSLEFISDHNIDITPDISLTAVGGINECVSVRFLDSVIYKNQGGGRLKTITPTGGLPPFPTFESCQPTTDINRNATIDSVGSLPSNAFQSDFKFDPAIDTFSNYFGVPKTPENIDQLKRDYHVIDLMDRTVSPPKHTDLVNGKYQGNKCSQAINNAFASGKDKVWVIGDCVVYHPAINVVEPIPGVITPRSLVIQDGIVANGNASVFDGSFYHLNDMSIYDEPASPDVDTDLLSGLWAKVPNTIPIAGLVQSNSVYIGFASFFPKGGMFFDSVGGLSTIQGSINLDYTGEYNPHSVPLKAKWKKGSWNDL</sequence>
<dbReference type="AlphaFoldDB" id="A0A1C3ILA7"/>
<dbReference type="GeneID" id="94232110"/>
<dbReference type="RefSeq" id="WP_065678524.1">
    <property type="nucleotide sequence ID" value="NZ_AP025460.1"/>
</dbReference>
<accession>A0A1C3ILA7</accession>
<reference evidence="2" key="1">
    <citation type="submission" date="2016-06" db="EMBL/GenBank/DDBJ databases">
        <authorList>
            <person name="Rodrigo-Torres Lidia"/>
            <person name="Arahal R.David."/>
        </authorList>
    </citation>
    <scope>NUCLEOTIDE SEQUENCE [LARGE SCALE GENOMIC DNA]</scope>
    <source>
        <strain evidence="2">CECT 7223</strain>
    </source>
</reference>
<evidence type="ECO:0000313" key="2">
    <source>
        <dbReference type="Proteomes" id="UP000092876"/>
    </source>
</evidence>
<proteinExistence type="predicted"/>